<dbReference type="InterPro" id="IPR011621">
    <property type="entry name" value="Metal-dep_PHydrolase_7TM_intra"/>
</dbReference>
<feature type="transmembrane region" description="Helical" evidence="2">
    <location>
        <begin position="490"/>
        <end position="513"/>
    </location>
</feature>
<feature type="domain" description="HD/PDEase" evidence="3">
    <location>
        <begin position="542"/>
        <end position="698"/>
    </location>
</feature>
<keyword evidence="2" id="KW-1133">Transmembrane helix</keyword>
<feature type="transmembrane region" description="Helical" evidence="2">
    <location>
        <begin position="460"/>
        <end position="478"/>
    </location>
</feature>
<dbReference type="SUPFAM" id="SSF109604">
    <property type="entry name" value="HD-domain/PDEase-like"/>
    <property type="match status" value="1"/>
</dbReference>
<feature type="transmembrane region" description="Helical" evidence="2">
    <location>
        <begin position="428"/>
        <end position="448"/>
    </location>
</feature>
<dbReference type="PANTHER" id="PTHR36442:SF1">
    <property type="entry name" value="CYCLIC-DI-AMP PHOSPHODIESTERASE PGPH"/>
    <property type="match status" value="1"/>
</dbReference>
<dbReference type="AlphaFoldDB" id="A0A2W0H9Z6"/>
<dbReference type="InterPro" id="IPR011624">
    <property type="entry name" value="Metal-dep_PHydrolase_7TM_extra"/>
</dbReference>
<accession>A0A2W0H9Z6</accession>
<gene>
    <name evidence="4" type="ORF">CR205_08935</name>
</gene>
<name>A0A2W0H9Z6_9BACI</name>
<reference evidence="4 5" key="1">
    <citation type="submission" date="2017-10" db="EMBL/GenBank/DDBJ databases">
        <title>Bacillus sp. nov., a halophilic bacterium isolated from a Yangshapao Lake.</title>
        <authorList>
            <person name="Wang H."/>
        </authorList>
    </citation>
    <scope>NUCLEOTIDE SEQUENCE [LARGE SCALE GENOMIC DNA]</scope>
    <source>
        <strain evidence="4 5">YSP-3</strain>
    </source>
</reference>
<dbReference type="Proteomes" id="UP000248066">
    <property type="component" value="Unassembled WGS sequence"/>
</dbReference>
<organism evidence="4 5">
    <name type="scientific">Alteribacter lacisalsi</name>
    <dbReference type="NCBI Taxonomy" id="2045244"/>
    <lineage>
        <taxon>Bacteria</taxon>
        <taxon>Bacillati</taxon>
        <taxon>Bacillota</taxon>
        <taxon>Bacilli</taxon>
        <taxon>Bacillales</taxon>
        <taxon>Bacillaceae</taxon>
        <taxon>Alteribacter</taxon>
    </lineage>
</organism>
<proteinExistence type="predicted"/>
<dbReference type="PANTHER" id="PTHR36442">
    <property type="entry name" value="CYCLIC-DI-AMP PHOSPHODIESTERASE PGPH"/>
    <property type="match status" value="1"/>
</dbReference>
<evidence type="ECO:0000313" key="4">
    <source>
        <dbReference type="EMBL" id="PYZ98684.1"/>
    </source>
</evidence>
<sequence length="767" mass="84987">MGKRSSPIDQQQWWKKLKEHRYIRLSLFVLLGILLYASMVSNVIPESLNVSSGTIADQDIRSPVTIEDREETEQRRQDAAAEVESVYSLESRYTDNQVEQANEIFDLAARVASEAEAIEREVEAYEARAEEAEQEQEESEESSDENEEAQEGDASESAGTAPPEPLTEEQMVSQLRALMSSRANAELDDDETLLALLNASEEQRQEAKSILENVIVTVMDNNNIRLDEVDEARATAAHRVSVSGVDQALYSSLLELARFSITANYLYDQEATEQARQLAVENVEPVMIREGQLIAGEGELITSEVYNELALAGLLDDHTNLFPYIGLALIVLVMTSMLGYFLSDAKTSLQTNNTHLLMYVLIFSLALFILKLVSYAHLINLAGVTLVAPVAAAAMLITILLHPRVALFTSMMLAIAASVIFNHESAGVVNYIHGLFVFFSCVGSTFFLSQSHRMVRILQAGLFVATLNVIVIFAIMMLRGTQFSLVEAGLSAGFAAAAGVLAAILTIGLIPFFEAGFGILSTMKLIELSSPNHPLLRKILLEAPGTYHHSVIVANLSEAACESVGANGLLARVGSYYHDLGKTKRPHFFIENQMKIENPHDKISPQLSKTIIIAHPYDGAALLREHRMPKEIIDIAEQHHGTTLLKYFYYKAKNNSELDVPESEFRYPGPKAQTRESAIIGIADSVEAAVRSMQHPTPEKIETLVKKIISDRLEDGQFDECDLTMKELNLISRSICETLQGTFHSRIEYPDEITEKNVVKEKVKIHG</sequence>
<dbReference type="InterPro" id="IPR003607">
    <property type="entry name" value="HD/PDEase_dom"/>
</dbReference>
<evidence type="ECO:0000259" key="3">
    <source>
        <dbReference type="SMART" id="SM00471"/>
    </source>
</evidence>
<dbReference type="NCBIfam" id="TIGR00277">
    <property type="entry name" value="HDIG"/>
    <property type="match status" value="1"/>
</dbReference>
<protein>
    <recommendedName>
        <fullName evidence="3">HD/PDEase domain-containing protein</fullName>
    </recommendedName>
</protein>
<feature type="transmembrane region" description="Helical" evidence="2">
    <location>
        <begin position="321"/>
        <end position="342"/>
    </location>
</feature>
<evidence type="ECO:0000256" key="1">
    <source>
        <dbReference type="SAM" id="MobiDB-lite"/>
    </source>
</evidence>
<comment type="caution">
    <text evidence="4">The sequence shown here is derived from an EMBL/GenBank/DDBJ whole genome shotgun (WGS) entry which is preliminary data.</text>
</comment>
<dbReference type="EMBL" id="PDOF01000001">
    <property type="protein sequence ID" value="PYZ98684.1"/>
    <property type="molecule type" value="Genomic_DNA"/>
</dbReference>
<dbReference type="SMART" id="SM00471">
    <property type="entry name" value="HDc"/>
    <property type="match status" value="1"/>
</dbReference>
<dbReference type="CDD" id="cd00077">
    <property type="entry name" value="HDc"/>
    <property type="match status" value="1"/>
</dbReference>
<feature type="transmembrane region" description="Helical" evidence="2">
    <location>
        <begin position="405"/>
        <end position="422"/>
    </location>
</feature>
<dbReference type="InterPro" id="IPR006675">
    <property type="entry name" value="HDIG_dom"/>
</dbReference>
<dbReference type="Pfam" id="PF01966">
    <property type="entry name" value="HD"/>
    <property type="match status" value="1"/>
</dbReference>
<feature type="transmembrane region" description="Helical" evidence="2">
    <location>
        <begin position="379"/>
        <end position="398"/>
    </location>
</feature>
<feature type="compositionally biased region" description="Acidic residues" evidence="1">
    <location>
        <begin position="132"/>
        <end position="154"/>
    </location>
</feature>
<dbReference type="InterPro" id="IPR052722">
    <property type="entry name" value="PgpH_phosphodiesterase"/>
</dbReference>
<dbReference type="OrthoDB" id="9806952at2"/>
<feature type="transmembrane region" description="Helical" evidence="2">
    <location>
        <begin position="21"/>
        <end position="39"/>
    </location>
</feature>
<keyword evidence="2" id="KW-0812">Transmembrane</keyword>
<feature type="region of interest" description="Disordered" evidence="1">
    <location>
        <begin position="61"/>
        <end position="81"/>
    </location>
</feature>
<evidence type="ECO:0000256" key="2">
    <source>
        <dbReference type="SAM" id="Phobius"/>
    </source>
</evidence>
<feature type="region of interest" description="Disordered" evidence="1">
    <location>
        <begin position="126"/>
        <end position="169"/>
    </location>
</feature>
<dbReference type="Pfam" id="PF07698">
    <property type="entry name" value="7TM-7TMR_HD"/>
    <property type="match status" value="1"/>
</dbReference>
<keyword evidence="5" id="KW-1185">Reference proteome</keyword>
<dbReference type="InterPro" id="IPR006674">
    <property type="entry name" value="HD_domain"/>
</dbReference>
<evidence type="ECO:0000313" key="5">
    <source>
        <dbReference type="Proteomes" id="UP000248066"/>
    </source>
</evidence>
<feature type="transmembrane region" description="Helical" evidence="2">
    <location>
        <begin position="354"/>
        <end position="373"/>
    </location>
</feature>
<keyword evidence="2" id="KW-0472">Membrane</keyword>
<dbReference type="Pfam" id="PF07697">
    <property type="entry name" value="7TMR-HDED"/>
    <property type="match status" value="1"/>
</dbReference>
<dbReference type="Gene3D" id="1.10.3210.10">
    <property type="entry name" value="Hypothetical protein af1432"/>
    <property type="match status" value="1"/>
</dbReference>